<dbReference type="SUPFAM" id="SSF56672">
    <property type="entry name" value="DNA/RNA polymerases"/>
    <property type="match status" value="1"/>
</dbReference>
<evidence type="ECO:0000313" key="4">
    <source>
        <dbReference type="Proteomes" id="UP000265515"/>
    </source>
</evidence>
<dbReference type="AlphaFoldDB" id="A0A388KDS6"/>
<evidence type="ECO:0000256" key="1">
    <source>
        <dbReference type="SAM" id="MobiDB-lite"/>
    </source>
</evidence>
<dbReference type="Pfam" id="PF00078">
    <property type="entry name" value="RVT_1"/>
    <property type="match status" value="1"/>
</dbReference>
<proteinExistence type="predicted"/>
<dbReference type="CDD" id="cd01650">
    <property type="entry name" value="RT_nLTR_like"/>
    <property type="match status" value="1"/>
</dbReference>
<dbReference type="STRING" id="69332.A0A388KDS6"/>
<feature type="compositionally biased region" description="Polar residues" evidence="1">
    <location>
        <begin position="441"/>
        <end position="457"/>
    </location>
</feature>
<evidence type="ECO:0000313" key="3">
    <source>
        <dbReference type="EMBL" id="GBG68210.1"/>
    </source>
</evidence>
<feature type="compositionally biased region" description="Basic and acidic residues" evidence="1">
    <location>
        <begin position="610"/>
        <end position="621"/>
    </location>
</feature>
<dbReference type="OrthoDB" id="411871at2759"/>
<dbReference type="Gramene" id="GBG68210">
    <property type="protein sequence ID" value="GBG68210"/>
    <property type="gene ID" value="CBR_g2762"/>
</dbReference>
<feature type="region of interest" description="Disordered" evidence="1">
    <location>
        <begin position="395"/>
        <end position="507"/>
    </location>
</feature>
<reference evidence="3 4" key="1">
    <citation type="journal article" date="2018" name="Cell">
        <title>The Chara Genome: Secondary Complexity and Implications for Plant Terrestrialization.</title>
        <authorList>
            <person name="Nishiyama T."/>
            <person name="Sakayama H."/>
            <person name="Vries J.D."/>
            <person name="Buschmann H."/>
            <person name="Saint-Marcoux D."/>
            <person name="Ullrich K.K."/>
            <person name="Haas F.B."/>
            <person name="Vanderstraeten L."/>
            <person name="Becker D."/>
            <person name="Lang D."/>
            <person name="Vosolsobe S."/>
            <person name="Rombauts S."/>
            <person name="Wilhelmsson P.K.I."/>
            <person name="Janitza P."/>
            <person name="Kern R."/>
            <person name="Heyl A."/>
            <person name="Rumpler F."/>
            <person name="Villalobos L.I.A.C."/>
            <person name="Clay J.M."/>
            <person name="Skokan R."/>
            <person name="Toyoda A."/>
            <person name="Suzuki Y."/>
            <person name="Kagoshima H."/>
            <person name="Schijlen E."/>
            <person name="Tajeshwar N."/>
            <person name="Catarino B."/>
            <person name="Hetherington A.J."/>
            <person name="Saltykova A."/>
            <person name="Bonnot C."/>
            <person name="Breuninger H."/>
            <person name="Symeonidi A."/>
            <person name="Radhakrishnan G.V."/>
            <person name="Van Nieuwerburgh F."/>
            <person name="Deforce D."/>
            <person name="Chang C."/>
            <person name="Karol K.G."/>
            <person name="Hedrich R."/>
            <person name="Ulvskov P."/>
            <person name="Glockner G."/>
            <person name="Delwiche C.F."/>
            <person name="Petrasek J."/>
            <person name="Van de Peer Y."/>
            <person name="Friml J."/>
            <person name="Beilby M."/>
            <person name="Dolan L."/>
            <person name="Kohara Y."/>
            <person name="Sugano S."/>
            <person name="Fujiyama A."/>
            <person name="Delaux P.-M."/>
            <person name="Quint M."/>
            <person name="TheiBen G."/>
            <person name="Hagemann M."/>
            <person name="Harholt J."/>
            <person name="Dunand C."/>
            <person name="Zachgo S."/>
            <person name="Langdale J."/>
            <person name="Maumus F."/>
            <person name="Straeten D.V.D."/>
            <person name="Gould S.B."/>
            <person name="Rensing S.A."/>
        </authorList>
    </citation>
    <scope>NUCLEOTIDE SEQUENCE [LARGE SCALE GENOMIC DNA]</scope>
    <source>
        <strain evidence="3 4">S276</strain>
    </source>
</reference>
<feature type="region of interest" description="Disordered" evidence="1">
    <location>
        <begin position="610"/>
        <end position="639"/>
    </location>
</feature>
<feature type="compositionally biased region" description="Polar residues" evidence="1">
    <location>
        <begin position="622"/>
        <end position="633"/>
    </location>
</feature>
<gene>
    <name evidence="3" type="ORF">CBR_g2762</name>
</gene>
<feature type="compositionally biased region" description="Low complexity" evidence="1">
    <location>
        <begin position="536"/>
        <end position="553"/>
    </location>
</feature>
<sequence length="831" mass="91239">MVWAAERERRMGDWDKMQVEKQQRWVQTLKVKGVETNDKVSKESFQKLKPRRAQQQMMELRHPFDDAAPIACTAVGILKYANLYYEDILRTRRPNEEVDTDLSQQSNMWEDTSVQLSTAAKLDMDRPVTLEELTQTVKTMAQGKSPGVDGLTVEFYSANWGVFGPLLVELYNEVLVGGRLGKGMTHRVITLLFKKGDKSVVKNWRPISLLNVSYKILVKSLTRRLSKHLPKLVEKDQGAFVQGRSIFNNIVTAIETLEIVQSEGLDIAVLLLDLEKAYDKMEVLLNRVRRNPDIRGLPLHNGEECTVKALADDLFAVMGKVITEYEIIRDPIDPRIGNLKFGLHPEAEAKYVRTIKVFTDKEHLTEDLVNNNHPWCKGCNRYVRSPEECLCTEGGTDNDLAKPVRASPLAGQGSASLGKGTIPTPGPFPPTRSNPGVPRSKSPSPQDKGQSSNSFQWLNPHLQSPHEGGRGQQGQSRGKPQSQGRGKSHPDKTTHNPSVAGPSAVTPAQILKVPIDNSRLKWVQKVQQWKDPNFQSSAKDGSTSSSGMNASSGDNKSPKGPQAPGNSPAAPNAWGGGSGSVTTPGSNVPGLDTAMVMDMNFRYDTIKRTRPLDFDDNHSESPRPSGSQQTGQNSRKESSVAIPLIFKSTNQGPCLLLQINEHGGYNIAYSSLQSPPDPVTMLKLGMGLVHNRFAVRPIPSQPLLNFSKVGASGKIYTLHALCLNATAIPDVDPAKAGKGFYWAPLSWFKASSGERMIPVLGDDIRGELITEINEMLQSELKLFSRHFAELIRTPWDQAVIQDAIGRAKVASAKTVPGAIQPKAPSAAADGV</sequence>
<name>A0A388KDS6_CHABU</name>
<comment type="caution">
    <text evidence="3">The sequence shown here is derived from an EMBL/GenBank/DDBJ whole genome shotgun (WGS) entry which is preliminary data.</text>
</comment>
<evidence type="ECO:0000259" key="2">
    <source>
        <dbReference type="Pfam" id="PF00078"/>
    </source>
</evidence>
<accession>A0A388KDS6</accession>
<feature type="compositionally biased region" description="Low complexity" evidence="1">
    <location>
        <begin position="473"/>
        <end position="485"/>
    </location>
</feature>
<feature type="region of interest" description="Disordered" evidence="1">
    <location>
        <begin position="531"/>
        <end position="589"/>
    </location>
</feature>
<organism evidence="3 4">
    <name type="scientific">Chara braunii</name>
    <name type="common">Braun's stonewort</name>
    <dbReference type="NCBI Taxonomy" id="69332"/>
    <lineage>
        <taxon>Eukaryota</taxon>
        <taxon>Viridiplantae</taxon>
        <taxon>Streptophyta</taxon>
        <taxon>Charophyceae</taxon>
        <taxon>Charales</taxon>
        <taxon>Characeae</taxon>
        <taxon>Chara</taxon>
    </lineage>
</organism>
<dbReference type="PANTHER" id="PTHR19446">
    <property type="entry name" value="REVERSE TRANSCRIPTASES"/>
    <property type="match status" value="1"/>
</dbReference>
<dbReference type="Proteomes" id="UP000265515">
    <property type="component" value="Unassembled WGS sequence"/>
</dbReference>
<dbReference type="InterPro" id="IPR000477">
    <property type="entry name" value="RT_dom"/>
</dbReference>
<keyword evidence="4" id="KW-1185">Reference proteome</keyword>
<dbReference type="InterPro" id="IPR043502">
    <property type="entry name" value="DNA/RNA_pol_sf"/>
</dbReference>
<protein>
    <recommendedName>
        <fullName evidence="2">Reverse transcriptase domain-containing protein</fullName>
    </recommendedName>
</protein>
<feature type="domain" description="Reverse transcriptase" evidence="2">
    <location>
        <begin position="197"/>
        <end position="282"/>
    </location>
</feature>
<dbReference type="EMBL" id="BFEA01000097">
    <property type="protein sequence ID" value="GBG68210.1"/>
    <property type="molecule type" value="Genomic_DNA"/>
</dbReference>